<organism evidence="8 9">
    <name type="scientific">Melanomma pulvis-pyrius CBS 109.77</name>
    <dbReference type="NCBI Taxonomy" id="1314802"/>
    <lineage>
        <taxon>Eukaryota</taxon>
        <taxon>Fungi</taxon>
        <taxon>Dikarya</taxon>
        <taxon>Ascomycota</taxon>
        <taxon>Pezizomycotina</taxon>
        <taxon>Dothideomycetes</taxon>
        <taxon>Pleosporomycetidae</taxon>
        <taxon>Pleosporales</taxon>
        <taxon>Melanommataceae</taxon>
        <taxon>Melanomma</taxon>
    </lineage>
</organism>
<feature type="compositionally biased region" description="Polar residues" evidence="6">
    <location>
        <begin position="149"/>
        <end position="172"/>
    </location>
</feature>
<name>A0A6A6XSN7_9PLEO</name>
<feature type="region of interest" description="Disordered" evidence="6">
    <location>
        <begin position="416"/>
        <end position="483"/>
    </location>
</feature>
<dbReference type="Gene3D" id="3.30.160.60">
    <property type="entry name" value="Classic Zinc Finger"/>
    <property type="match status" value="1"/>
</dbReference>
<evidence type="ECO:0000256" key="6">
    <source>
        <dbReference type="SAM" id="MobiDB-lite"/>
    </source>
</evidence>
<dbReference type="Pfam" id="PF24537">
    <property type="entry name" value="zf-C2H2_fungi"/>
    <property type="match status" value="1"/>
</dbReference>
<dbReference type="GO" id="GO:0000977">
    <property type="term" value="F:RNA polymerase II transcription regulatory region sequence-specific DNA binding"/>
    <property type="evidence" value="ECO:0007669"/>
    <property type="project" value="TreeGrafter"/>
</dbReference>
<dbReference type="EMBL" id="MU001771">
    <property type="protein sequence ID" value="KAF2799035.1"/>
    <property type="molecule type" value="Genomic_DNA"/>
</dbReference>
<sequence>MTMSPSTPSIRIYDSASLHRSLPHHHRPSYPASPPGARAMAIPRAREEGPPPPLPPPRYIGELSEGQDPGWQWGNNNSSSDGFGGTRMATVKPGSSLLGGAASGQARARDNSADSGAFRGRQPSTSRSLDDMSSAESDDDRGNPRPSLANYSDTRFTSERQLGQKALETSSHAYDKSLLSRIGGPNTPTRTTAPSLLSASAQEPVTTSHTSFSKLNGQLKPLSVPDRLHPSLDSPVSRWPPSGAISPGYSGFRSPIFDSGSADPHQRRFGSISTPGTFDDGASSQQQQQQQQQHRGSYDHSMFSESEFGMEDSGMRDLNINDRSPAGSEEYQSGPRAGIKRRASSPPSEAAREDRPTTSGNTDLYHRRSAQMLVSRNSPVSRFQMLQGSLSSASSLSQRTASFASSYGFSTASSMTSYTGDQHLSPSALSPSAEVDLGPVSPHAASRSLNPSPRGSLSRPHHQRGLSENEHSQIRKMSTDSVLHSRQNSISGRLPGAYICECCPKKPKKFDSEEDLRIHELEKQYICQYCPNRFKNKNEAERHQNSLHLRLHSWSCAALAGVRAAYHPSPTHAPAADACGYCGEEFPNPANWDARSEHLNHVHKFGECNQAKKFFRADHFRQHLKHSHAGTSGKWTNMLENACMKDEPPPKERVSSIAGASTPLAPKPSVIDEAHDES</sequence>
<dbReference type="AlphaFoldDB" id="A0A6A6XSN7"/>
<protein>
    <recommendedName>
        <fullName evidence="7">C2H2-type domain-containing protein</fullName>
    </recommendedName>
</protein>
<dbReference type="OrthoDB" id="3524154at2759"/>
<dbReference type="GO" id="GO:0005634">
    <property type="term" value="C:nucleus"/>
    <property type="evidence" value="ECO:0007669"/>
    <property type="project" value="TreeGrafter"/>
</dbReference>
<dbReference type="GO" id="GO:0000981">
    <property type="term" value="F:DNA-binding transcription factor activity, RNA polymerase II-specific"/>
    <property type="evidence" value="ECO:0007669"/>
    <property type="project" value="TreeGrafter"/>
</dbReference>
<evidence type="ECO:0000313" key="9">
    <source>
        <dbReference type="Proteomes" id="UP000799757"/>
    </source>
</evidence>
<dbReference type="InterPro" id="IPR057026">
    <property type="entry name" value="Znf-C2H2_ascomycetes"/>
</dbReference>
<dbReference type="PANTHER" id="PTHR24409:SF295">
    <property type="entry name" value="AZ2-RELATED"/>
    <property type="match status" value="1"/>
</dbReference>
<dbReference type="InterPro" id="IPR036236">
    <property type="entry name" value="Znf_C2H2_sf"/>
</dbReference>
<accession>A0A6A6XSN7</accession>
<evidence type="ECO:0000256" key="1">
    <source>
        <dbReference type="ARBA" id="ARBA00022723"/>
    </source>
</evidence>
<gene>
    <name evidence="8" type="ORF">K505DRAFT_80080</name>
</gene>
<keyword evidence="4" id="KW-0862">Zinc</keyword>
<evidence type="ECO:0000256" key="5">
    <source>
        <dbReference type="PROSITE-ProRule" id="PRU00042"/>
    </source>
</evidence>
<keyword evidence="1" id="KW-0479">Metal-binding</keyword>
<dbReference type="Proteomes" id="UP000799757">
    <property type="component" value="Unassembled WGS sequence"/>
</dbReference>
<keyword evidence="3 5" id="KW-0863">Zinc-finger</keyword>
<keyword evidence="9" id="KW-1185">Reference proteome</keyword>
<dbReference type="SMART" id="SM00355">
    <property type="entry name" value="ZnF_C2H2"/>
    <property type="match status" value="3"/>
</dbReference>
<evidence type="ECO:0000256" key="3">
    <source>
        <dbReference type="ARBA" id="ARBA00022771"/>
    </source>
</evidence>
<dbReference type="PANTHER" id="PTHR24409">
    <property type="entry name" value="ZINC FINGER PROTEIN 142"/>
    <property type="match status" value="1"/>
</dbReference>
<evidence type="ECO:0000256" key="2">
    <source>
        <dbReference type="ARBA" id="ARBA00022737"/>
    </source>
</evidence>
<keyword evidence="2" id="KW-0677">Repeat</keyword>
<evidence type="ECO:0000256" key="4">
    <source>
        <dbReference type="ARBA" id="ARBA00022833"/>
    </source>
</evidence>
<feature type="region of interest" description="Disordered" evidence="6">
    <location>
        <begin position="643"/>
        <end position="678"/>
    </location>
</feature>
<evidence type="ECO:0000259" key="7">
    <source>
        <dbReference type="PROSITE" id="PS50157"/>
    </source>
</evidence>
<proteinExistence type="predicted"/>
<evidence type="ECO:0000313" key="8">
    <source>
        <dbReference type="EMBL" id="KAF2799035.1"/>
    </source>
</evidence>
<dbReference type="PROSITE" id="PS00028">
    <property type="entry name" value="ZINC_FINGER_C2H2_1"/>
    <property type="match status" value="1"/>
</dbReference>
<feature type="region of interest" description="Disordered" evidence="6">
    <location>
        <begin position="1"/>
        <end position="366"/>
    </location>
</feature>
<dbReference type="PROSITE" id="PS50157">
    <property type="entry name" value="ZINC_FINGER_C2H2_2"/>
    <property type="match status" value="1"/>
</dbReference>
<dbReference type="SUPFAM" id="SSF57667">
    <property type="entry name" value="beta-beta-alpha zinc fingers"/>
    <property type="match status" value="1"/>
</dbReference>
<feature type="compositionally biased region" description="Polar residues" evidence="6">
    <location>
        <begin position="186"/>
        <end position="216"/>
    </location>
</feature>
<dbReference type="GO" id="GO:0008270">
    <property type="term" value="F:zinc ion binding"/>
    <property type="evidence" value="ECO:0007669"/>
    <property type="project" value="UniProtKB-KW"/>
</dbReference>
<feature type="compositionally biased region" description="Low complexity" evidence="6">
    <location>
        <begin position="94"/>
        <end position="106"/>
    </location>
</feature>
<feature type="compositionally biased region" description="Polar residues" evidence="6">
    <location>
        <begin position="416"/>
        <end position="430"/>
    </location>
</feature>
<dbReference type="InterPro" id="IPR013087">
    <property type="entry name" value="Znf_C2H2_type"/>
</dbReference>
<feature type="compositionally biased region" description="Basic and acidic residues" evidence="6">
    <location>
        <begin position="643"/>
        <end position="654"/>
    </location>
</feature>
<feature type="domain" description="C2H2-type" evidence="7">
    <location>
        <begin position="525"/>
        <end position="548"/>
    </location>
</feature>
<reference evidence="8" key="1">
    <citation type="journal article" date="2020" name="Stud. Mycol.">
        <title>101 Dothideomycetes genomes: a test case for predicting lifestyles and emergence of pathogens.</title>
        <authorList>
            <person name="Haridas S."/>
            <person name="Albert R."/>
            <person name="Binder M."/>
            <person name="Bloem J."/>
            <person name="Labutti K."/>
            <person name="Salamov A."/>
            <person name="Andreopoulos B."/>
            <person name="Baker S."/>
            <person name="Barry K."/>
            <person name="Bills G."/>
            <person name="Bluhm B."/>
            <person name="Cannon C."/>
            <person name="Castanera R."/>
            <person name="Culley D."/>
            <person name="Daum C."/>
            <person name="Ezra D."/>
            <person name="Gonzalez J."/>
            <person name="Henrissat B."/>
            <person name="Kuo A."/>
            <person name="Liang C."/>
            <person name="Lipzen A."/>
            <person name="Lutzoni F."/>
            <person name="Magnuson J."/>
            <person name="Mondo S."/>
            <person name="Nolan M."/>
            <person name="Ohm R."/>
            <person name="Pangilinan J."/>
            <person name="Park H.-J."/>
            <person name="Ramirez L."/>
            <person name="Alfaro M."/>
            <person name="Sun H."/>
            <person name="Tritt A."/>
            <person name="Yoshinaga Y."/>
            <person name="Zwiers L.-H."/>
            <person name="Turgeon B."/>
            <person name="Goodwin S."/>
            <person name="Spatafora J."/>
            <person name="Crous P."/>
            <person name="Grigoriev I."/>
        </authorList>
    </citation>
    <scope>NUCLEOTIDE SEQUENCE</scope>
    <source>
        <strain evidence="8">CBS 109.77</strain>
    </source>
</reference>